<dbReference type="KEGG" id="dmi:Desmer_2061"/>
<dbReference type="SUPFAM" id="SSF47090">
    <property type="entry name" value="PGBD-like"/>
    <property type="match status" value="1"/>
</dbReference>
<dbReference type="AlphaFoldDB" id="J7IZ66"/>
<dbReference type="PROSITE" id="PS51782">
    <property type="entry name" value="LYSM"/>
    <property type="match status" value="2"/>
</dbReference>
<dbReference type="PANTHER" id="PTHR33734:SF22">
    <property type="entry name" value="MEMBRANE-BOUND LYTIC MUREIN TRANSGLYCOSYLASE D"/>
    <property type="match status" value="1"/>
</dbReference>
<dbReference type="InterPro" id="IPR036365">
    <property type="entry name" value="PGBD-like_sf"/>
</dbReference>
<evidence type="ECO:0000259" key="1">
    <source>
        <dbReference type="PROSITE" id="PS51782"/>
    </source>
</evidence>
<dbReference type="SUPFAM" id="SSF54106">
    <property type="entry name" value="LysM domain"/>
    <property type="match status" value="2"/>
</dbReference>
<dbReference type="RefSeq" id="WP_014902915.1">
    <property type="nucleotide sequence ID" value="NC_018515.1"/>
</dbReference>
<accession>J7IZ66</accession>
<dbReference type="Proteomes" id="UP000005262">
    <property type="component" value="Chromosome"/>
</dbReference>
<reference evidence="3" key="2">
    <citation type="submission" date="2012-08" db="EMBL/GenBank/DDBJ databases">
        <title>Finished genome of Desulfosporosinus meridiei DSM 13257.</title>
        <authorList>
            <person name="Huntemann M."/>
            <person name="Wei C.-L."/>
            <person name="Han J."/>
            <person name="Detter J.C."/>
            <person name="Han C."/>
            <person name="Davenport K."/>
            <person name="Daligault H."/>
            <person name="Erkkila T."/>
            <person name="Gu W."/>
            <person name="Munk A.C.C."/>
            <person name="Teshima H."/>
            <person name="Xu Y."/>
            <person name="Chain P."/>
            <person name="Tapia R."/>
            <person name="Chen A."/>
            <person name="Krypides N."/>
            <person name="Mavromatis K."/>
            <person name="Markowitz V."/>
            <person name="Szeto E."/>
            <person name="Ivanova N."/>
            <person name="Mikhailova N."/>
            <person name="Ovchinnikova G."/>
            <person name="Pagani I."/>
            <person name="Pati A."/>
            <person name="Goodwin L."/>
            <person name="Peters L."/>
            <person name="Pitluck S."/>
            <person name="Woyke T."/>
            <person name="Pester M."/>
            <person name="Spring S."/>
            <person name="Ollivier B."/>
            <person name="Rattei T."/>
            <person name="Klenk H.-P."/>
            <person name="Wagner M."/>
            <person name="Loy A."/>
        </authorList>
    </citation>
    <scope>NUCLEOTIDE SEQUENCE [LARGE SCALE GENOMIC DNA]</scope>
    <source>
        <strain evidence="3">ATCC BAA-275 / DSM 13257 / NCIMB 13706 / S10</strain>
    </source>
</reference>
<dbReference type="PANTHER" id="PTHR33734">
    <property type="entry name" value="LYSM DOMAIN-CONTAINING GPI-ANCHORED PROTEIN 2"/>
    <property type="match status" value="1"/>
</dbReference>
<reference evidence="2 3" key="1">
    <citation type="journal article" date="2012" name="J. Bacteriol.">
        <title>Complete genome sequences of Desulfosporosinus orientis DSM765T, Desulfosporosinus youngiae DSM17734T, Desulfosporosinus meridiei DSM13257T, and Desulfosporosinus acidiphilus DSM22704T.</title>
        <authorList>
            <person name="Pester M."/>
            <person name="Brambilla E."/>
            <person name="Alazard D."/>
            <person name="Rattei T."/>
            <person name="Weinmaier T."/>
            <person name="Han J."/>
            <person name="Lucas S."/>
            <person name="Lapidus A."/>
            <person name="Cheng J.F."/>
            <person name="Goodwin L."/>
            <person name="Pitluck S."/>
            <person name="Peters L."/>
            <person name="Ovchinnikova G."/>
            <person name="Teshima H."/>
            <person name="Detter J.C."/>
            <person name="Han C.S."/>
            <person name="Tapia R."/>
            <person name="Land M.L."/>
            <person name="Hauser L."/>
            <person name="Kyrpides N.C."/>
            <person name="Ivanova N.N."/>
            <person name="Pagani I."/>
            <person name="Huntmann M."/>
            <person name="Wei C.L."/>
            <person name="Davenport K.W."/>
            <person name="Daligault H."/>
            <person name="Chain P.S."/>
            <person name="Chen A."/>
            <person name="Mavromatis K."/>
            <person name="Markowitz V."/>
            <person name="Szeto E."/>
            <person name="Mikhailova N."/>
            <person name="Pati A."/>
            <person name="Wagner M."/>
            <person name="Woyke T."/>
            <person name="Ollivier B."/>
            <person name="Klenk H.P."/>
            <person name="Spring S."/>
            <person name="Loy A."/>
        </authorList>
    </citation>
    <scope>NUCLEOTIDE SEQUENCE [LARGE SCALE GENOMIC DNA]</scope>
    <source>
        <strain evidence="3">ATCC BAA-275 / DSM 13257 / NCIMB 13706 / S10</strain>
    </source>
</reference>
<evidence type="ECO:0000313" key="3">
    <source>
        <dbReference type="Proteomes" id="UP000005262"/>
    </source>
</evidence>
<dbReference type="eggNOG" id="COG1388">
    <property type="taxonomic scope" value="Bacteria"/>
</dbReference>
<name>J7IZ66_DESMD</name>
<evidence type="ECO:0000313" key="2">
    <source>
        <dbReference type="EMBL" id="AFQ44001.1"/>
    </source>
</evidence>
<dbReference type="InterPro" id="IPR036366">
    <property type="entry name" value="PGBDSf"/>
</dbReference>
<keyword evidence="3" id="KW-1185">Reference proteome</keyword>
<dbReference type="OrthoDB" id="9787225at2"/>
<dbReference type="SMART" id="SM00257">
    <property type="entry name" value="LysM"/>
    <property type="match status" value="2"/>
</dbReference>
<dbReference type="STRING" id="768704.Desmer_2061"/>
<gene>
    <name evidence="2" type="ordered locus">Desmer_2061</name>
</gene>
<feature type="domain" description="LysM" evidence="1">
    <location>
        <begin position="1"/>
        <end position="46"/>
    </location>
</feature>
<dbReference type="Pfam" id="PF01476">
    <property type="entry name" value="LysM"/>
    <property type="match status" value="2"/>
</dbReference>
<dbReference type="eggNOG" id="COG3409">
    <property type="taxonomic scope" value="Bacteria"/>
</dbReference>
<sequence length="177" mass="19380">MNYIVQAGDTLFAIAQTYNTSVEAILAINPQITNPDLIYPGQIIIIPTSNIKCPLLRRGDRGSAVSRLQKLLMFARFNPGPIDSIFGQRTEAALIAFQGSQRELERTGIADEETWVALGAECEPRPEVTTYIVRPGDSLYIIATRFDVTIESILAINPQITNPNVLSIGQVIDIPPG</sequence>
<dbReference type="EMBL" id="CP003629">
    <property type="protein sequence ID" value="AFQ44001.1"/>
    <property type="molecule type" value="Genomic_DNA"/>
</dbReference>
<feature type="domain" description="LysM" evidence="1">
    <location>
        <begin position="129"/>
        <end position="174"/>
    </location>
</feature>
<protein>
    <submittedName>
        <fullName evidence="2">LysM repeat-containing protein</fullName>
    </submittedName>
</protein>
<proteinExistence type="predicted"/>
<dbReference type="Gene3D" id="1.10.101.10">
    <property type="entry name" value="PGBD-like superfamily/PGBD"/>
    <property type="match status" value="1"/>
</dbReference>
<dbReference type="InterPro" id="IPR002477">
    <property type="entry name" value="Peptidoglycan-bd-like"/>
</dbReference>
<dbReference type="InterPro" id="IPR036779">
    <property type="entry name" value="LysM_dom_sf"/>
</dbReference>
<dbReference type="Pfam" id="PF01471">
    <property type="entry name" value="PG_binding_1"/>
    <property type="match status" value="1"/>
</dbReference>
<dbReference type="Gene3D" id="3.10.350.10">
    <property type="entry name" value="LysM domain"/>
    <property type="match status" value="2"/>
</dbReference>
<dbReference type="InterPro" id="IPR018392">
    <property type="entry name" value="LysM"/>
</dbReference>
<dbReference type="CDD" id="cd00118">
    <property type="entry name" value="LysM"/>
    <property type="match status" value="2"/>
</dbReference>
<organism evidence="2 3">
    <name type="scientific">Desulfosporosinus meridiei (strain ATCC BAA-275 / DSM 13257 / KCTC 12902 / NCIMB 13706 / S10)</name>
    <dbReference type="NCBI Taxonomy" id="768704"/>
    <lineage>
        <taxon>Bacteria</taxon>
        <taxon>Bacillati</taxon>
        <taxon>Bacillota</taxon>
        <taxon>Clostridia</taxon>
        <taxon>Eubacteriales</taxon>
        <taxon>Desulfitobacteriaceae</taxon>
        <taxon>Desulfosporosinus</taxon>
    </lineage>
</organism>
<dbReference type="HOGENOM" id="CLU_104062_0_0_9"/>